<dbReference type="Proteomes" id="UP000828390">
    <property type="component" value="Unassembled WGS sequence"/>
</dbReference>
<reference evidence="1" key="2">
    <citation type="submission" date="2020-11" db="EMBL/GenBank/DDBJ databases">
        <authorList>
            <person name="McCartney M.A."/>
            <person name="Auch B."/>
            <person name="Kono T."/>
            <person name="Mallez S."/>
            <person name="Becker A."/>
            <person name="Gohl D.M."/>
            <person name="Silverstein K.A.T."/>
            <person name="Koren S."/>
            <person name="Bechman K.B."/>
            <person name="Herman A."/>
            <person name="Abrahante J.E."/>
            <person name="Garbe J."/>
        </authorList>
    </citation>
    <scope>NUCLEOTIDE SEQUENCE</scope>
    <source>
        <strain evidence="1">Duluth1</strain>
        <tissue evidence="1">Whole animal</tissue>
    </source>
</reference>
<evidence type="ECO:0000313" key="1">
    <source>
        <dbReference type="EMBL" id="KAH3807317.1"/>
    </source>
</evidence>
<comment type="caution">
    <text evidence="1">The sequence shown here is derived from an EMBL/GenBank/DDBJ whole genome shotgun (WGS) entry which is preliminary data.</text>
</comment>
<dbReference type="EMBL" id="JAIWYP010000006">
    <property type="protein sequence ID" value="KAH3807317.1"/>
    <property type="molecule type" value="Genomic_DNA"/>
</dbReference>
<sequence>MQVLCPFPRESRKRREDQQFDINTIALGYAISISNNADVFSVEDFIVIFHSMCLSCMKQNGSILCNNKPGYCAQQGDCFENGDRLQCYTCTEALTWHDSK</sequence>
<accession>A0A9D4G4C3</accession>
<proteinExistence type="predicted"/>
<organism evidence="1 2">
    <name type="scientific">Dreissena polymorpha</name>
    <name type="common">Zebra mussel</name>
    <name type="synonym">Mytilus polymorpha</name>
    <dbReference type="NCBI Taxonomy" id="45954"/>
    <lineage>
        <taxon>Eukaryota</taxon>
        <taxon>Metazoa</taxon>
        <taxon>Spiralia</taxon>
        <taxon>Lophotrochozoa</taxon>
        <taxon>Mollusca</taxon>
        <taxon>Bivalvia</taxon>
        <taxon>Autobranchia</taxon>
        <taxon>Heteroconchia</taxon>
        <taxon>Euheterodonta</taxon>
        <taxon>Imparidentia</taxon>
        <taxon>Neoheterodontei</taxon>
        <taxon>Myida</taxon>
        <taxon>Dreissenoidea</taxon>
        <taxon>Dreissenidae</taxon>
        <taxon>Dreissena</taxon>
    </lineage>
</organism>
<keyword evidence="2" id="KW-1185">Reference proteome</keyword>
<protein>
    <submittedName>
        <fullName evidence="1">Uncharacterized protein</fullName>
    </submittedName>
</protein>
<name>A0A9D4G4C3_DREPO</name>
<evidence type="ECO:0000313" key="2">
    <source>
        <dbReference type="Proteomes" id="UP000828390"/>
    </source>
</evidence>
<reference evidence="1" key="1">
    <citation type="journal article" date="2019" name="bioRxiv">
        <title>The Genome of the Zebra Mussel, Dreissena polymorpha: A Resource for Invasive Species Research.</title>
        <authorList>
            <person name="McCartney M.A."/>
            <person name="Auch B."/>
            <person name="Kono T."/>
            <person name="Mallez S."/>
            <person name="Zhang Y."/>
            <person name="Obille A."/>
            <person name="Becker A."/>
            <person name="Abrahante J.E."/>
            <person name="Garbe J."/>
            <person name="Badalamenti J.P."/>
            <person name="Herman A."/>
            <person name="Mangelson H."/>
            <person name="Liachko I."/>
            <person name="Sullivan S."/>
            <person name="Sone E.D."/>
            <person name="Koren S."/>
            <person name="Silverstein K.A.T."/>
            <person name="Beckman K.B."/>
            <person name="Gohl D.M."/>
        </authorList>
    </citation>
    <scope>NUCLEOTIDE SEQUENCE</scope>
    <source>
        <strain evidence="1">Duluth1</strain>
        <tissue evidence="1">Whole animal</tissue>
    </source>
</reference>
<gene>
    <name evidence="1" type="ORF">DPMN_135652</name>
</gene>
<dbReference type="AlphaFoldDB" id="A0A9D4G4C3"/>